<keyword evidence="3" id="KW-1185">Reference proteome</keyword>
<reference evidence="2 3" key="1">
    <citation type="submission" date="2024-09" db="EMBL/GenBank/DDBJ databases">
        <authorList>
            <person name="Sun Q."/>
            <person name="Mori K."/>
        </authorList>
    </citation>
    <scope>NUCLEOTIDE SEQUENCE [LARGE SCALE GENOMIC DNA]</scope>
    <source>
        <strain evidence="2 3">CCM 7609</strain>
    </source>
</reference>
<feature type="transmembrane region" description="Helical" evidence="1">
    <location>
        <begin position="314"/>
        <end position="332"/>
    </location>
</feature>
<proteinExistence type="predicted"/>
<keyword evidence="1" id="KW-0472">Membrane</keyword>
<comment type="caution">
    <text evidence="2">The sequence shown here is derived from an EMBL/GenBank/DDBJ whole genome shotgun (WGS) entry which is preliminary data.</text>
</comment>
<keyword evidence="1" id="KW-0812">Transmembrane</keyword>
<sequence>MKDSTEYLDRLESDIQGQGHSSADLEWARDAYFRLLLSRVKSSPAQGEVRRAASSAREAGQSMAEAHGTSGAWAESVARGWASAAPERFASSRGPSEPSWSLRSAVWGIPALAAAFAAAFAMVGLIPGWGPDQVVLGWVLLPGLLAVPVVAVHAVYSSALGRFGNTRAVAMAVVCTVITALAIAWTVTRALTAPLPPGVAWDWLALAGYAMLAVLAWKVATLVPGSRAGESSAVQIRVHEARSPVGDLPWERQFRAALYRRGIRRDRDVERAVQEALSQARATGRLAVEEFGSPWDYALSLAEDPVVSPRRTTLFYAALTVLWAGLSVSHLVDPTSETTWGDVLFRGTAVVLLAVATALRAREWRRSARLSAERKG</sequence>
<feature type="transmembrane region" description="Helical" evidence="1">
    <location>
        <begin position="135"/>
        <end position="156"/>
    </location>
</feature>
<protein>
    <submittedName>
        <fullName evidence="2">Uncharacterized protein</fullName>
    </submittedName>
</protein>
<name>A0ABV6F602_9MICC</name>
<evidence type="ECO:0000313" key="3">
    <source>
        <dbReference type="Proteomes" id="UP001589766"/>
    </source>
</evidence>
<dbReference type="Proteomes" id="UP001589766">
    <property type="component" value="Unassembled WGS sequence"/>
</dbReference>
<feature type="transmembrane region" description="Helical" evidence="1">
    <location>
        <begin position="199"/>
        <end position="217"/>
    </location>
</feature>
<evidence type="ECO:0000256" key="1">
    <source>
        <dbReference type="SAM" id="Phobius"/>
    </source>
</evidence>
<dbReference type="EMBL" id="JBHLWH010000028">
    <property type="protein sequence ID" value="MFC0248951.1"/>
    <property type="molecule type" value="Genomic_DNA"/>
</dbReference>
<feature type="transmembrane region" description="Helical" evidence="1">
    <location>
        <begin position="105"/>
        <end position="129"/>
    </location>
</feature>
<gene>
    <name evidence="2" type="ORF">ACFFIO_10615</name>
</gene>
<feature type="transmembrane region" description="Helical" evidence="1">
    <location>
        <begin position="344"/>
        <end position="361"/>
    </location>
</feature>
<accession>A0ABV6F602</accession>
<dbReference type="RefSeq" id="WP_378041660.1">
    <property type="nucleotide sequence ID" value="NZ_JBHLWH010000028.1"/>
</dbReference>
<organism evidence="2 3">
    <name type="scientific">Citricoccus parietis</name>
    <dbReference type="NCBI Taxonomy" id="592307"/>
    <lineage>
        <taxon>Bacteria</taxon>
        <taxon>Bacillati</taxon>
        <taxon>Actinomycetota</taxon>
        <taxon>Actinomycetes</taxon>
        <taxon>Micrococcales</taxon>
        <taxon>Micrococcaceae</taxon>
        <taxon>Citricoccus</taxon>
    </lineage>
</organism>
<evidence type="ECO:0000313" key="2">
    <source>
        <dbReference type="EMBL" id="MFC0248951.1"/>
    </source>
</evidence>
<keyword evidence="1" id="KW-1133">Transmembrane helix</keyword>
<feature type="transmembrane region" description="Helical" evidence="1">
    <location>
        <begin position="168"/>
        <end position="187"/>
    </location>
</feature>